<evidence type="ECO:0000259" key="3">
    <source>
        <dbReference type="PROSITE" id="PS51123"/>
    </source>
</evidence>
<dbReference type="GO" id="GO:0016020">
    <property type="term" value="C:membrane"/>
    <property type="evidence" value="ECO:0007669"/>
    <property type="project" value="UniProtKB-UniRule"/>
</dbReference>
<accession>A0A2S9I800</accession>
<dbReference type="SUPFAM" id="SSF103088">
    <property type="entry name" value="OmpA-like"/>
    <property type="match status" value="1"/>
</dbReference>
<feature type="domain" description="OmpA-like" evidence="3">
    <location>
        <begin position="274"/>
        <end position="395"/>
    </location>
</feature>
<evidence type="ECO:0000313" key="4">
    <source>
        <dbReference type="EMBL" id="PRD13919.1"/>
    </source>
</evidence>
<dbReference type="NCBIfam" id="TIGR03349">
    <property type="entry name" value="IV_VI_DotU"/>
    <property type="match status" value="1"/>
</dbReference>
<feature type="region of interest" description="Disordered" evidence="2">
    <location>
        <begin position="365"/>
        <end position="384"/>
    </location>
</feature>
<dbReference type="PROSITE" id="PS51123">
    <property type="entry name" value="OMPA_2"/>
    <property type="match status" value="1"/>
</dbReference>
<comment type="caution">
    <text evidence="4">The sequence shown here is derived from an EMBL/GenBank/DDBJ whole genome shotgun (WGS) entry which is preliminary data.</text>
</comment>
<dbReference type="Gene3D" id="3.30.1330.60">
    <property type="entry name" value="OmpA-like domain"/>
    <property type="match status" value="1"/>
</dbReference>
<organism evidence="4 5">
    <name type="scientific">Pantoea coffeiphila</name>
    <dbReference type="NCBI Taxonomy" id="1465635"/>
    <lineage>
        <taxon>Bacteria</taxon>
        <taxon>Pseudomonadati</taxon>
        <taxon>Pseudomonadota</taxon>
        <taxon>Gammaproteobacteria</taxon>
        <taxon>Enterobacterales</taxon>
        <taxon>Erwiniaceae</taxon>
        <taxon>Pantoea</taxon>
    </lineage>
</organism>
<gene>
    <name evidence="4" type="ORF">CQW29_19345</name>
</gene>
<dbReference type="CDD" id="cd07185">
    <property type="entry name" value="OmpA_C-like"/>
    <property type="match status" value="1"/>
</dbReference>
<proteinExistence type="predicted"/>
<dbReference type="EMBL" id="PDET01000015">
    <property type="protein sequence ID" value="PRD13919.1"/>
    <property type="molecule type" value="Genomic_DNA"/>
</dbReference>
<dbReference type="OrthoDB" id="345640at2"/>
<evidence type="ECO:0000256" key="2">
    <source>
        <dbReference type="SAM" id="MobiDB-lite"/>
    </source>
</evidence>
<dbReference type="Gene3D" id="1.25.40.590">
    <property type="entry name" value="Type IV / VI secretion system, DotU"/>
    <property type="match status" value="1"/>
</dbReference>
<name>A0A2S9I800_9GAMM</name>
<keyword evidence="5" id="KW-1185">Reference proteome</keyword>
<dbReference type="InterPro" id="IPR038522">
    <property type="entry name" value="T4/T6SS_DotU_sf"/>
</dbReference>
<dbReference type="InterPro" id="IPR036737">
    <property type="entry name" value="OmpA-like_sf"/>
</dbReference>
<dbReference type="PANTHER" id="PTHR38033:SF1">
    <property type="entry name" value="DOTU FAMILY TYPE IV_VI SECRETION SYSTEM PROTEIN"/>
    <property type="match status" value="1"/>
</dbReference>
<dbReference type="NCBIfam" id="NF038228">
    <property type="entry name" value="IcmH_DotU_IVB"/>
    <property type="match status" value="1"/>
</dbReference>
<evidence type="ECO:0000256" key="1">
    <source>
        <dbReference type="PROSITE-ProRule" id="PRU00473"/>
    </source>
</evidence>
<protein>
    <recommendedName>
        <fullName evidence="3">OmpA-like domain-containing protein</fullName>
    </recommendedName>
</protein>
<dbReference type="AlphaFoldDB" id="A0A2S9I800"/>
<dbReference type="Pfam" id="PF09850">
    <property type="entry name" value="DotU"/>
    <property type="match status" value="1"/>
</dbReference>
<dbReference type="PANTHER" id="PTHR38033">
    <property type="entry name" value="MEMBRANE PROTEIN-RELATED"/>
    <property type="match status" value="1"/>
</dbReference>
<dbReference type="InterPro" id="IPR017732">
    <property type="entry name" value="T4/T6SS_DotU"/>
</dbReference>
<dbReference type="Proteomes" id="UP000239181">
    <property type="component" value="Unassembled WGS sequence"/>
</dbReference>
<sequence length="407" mass="44751">MPELSPATESYAALDNPLLAAAFPLLNAVVQIRQAISHDDPAGLRQQLVDEIRLFESRCRKVELPFETIIGARYCMCTVLDEAAAQTPWGNRGVWSGNGLLVTFHNEAWGGDKFFQLLSRLSQNPDQHLSLLEVINYCLLLGYEGRYRTMENGRSQRDAIRDRLATLIANVRDTPHHNRISPPVELPHEGAPWRAPVPLWACMSIAAFIACLVFSSLNWRLGNTATTLLQQIWQTPLPETVAGQRGPVPQALTDLRLRLSDLITAHQLDVVDTSSGSRVILPVDGLFNASGTVLSAEGRALIARVATALEAIHGTLLISVFSDDRPRREERFPSSYEYSQAQASAIASLMQQLIAQPGVSIRTQGRGDSGALMPNDSAQNRAQNRRVEITLFAAPENDDRSNSTGKS</sequence>
<dbReference type="InterPro" id="IPR006665">
    <property type="entry name" value="OmpA-like"/>
</dbReference>
<evidence type="ECO:0000313" key="5">
    <source>
        <dbReference type="Proteomes" id="UP000239181"/>
    </source>
</evidence>
<reference evidence="4 5" key="1">
    <citation type="submission" date="2017-10" db="EMBL/GenBank/DDBJ databases">
        <title>Draft genome of two endophytic bacteria isolated from 'guarana' Paullinia cupana (Mart.) Ducke.</title>
        <authorList>
            <person name="Siqueira K.A."/>
            <person name="Liotti R.G."/>
            <person name="Mendes T.A."/>
            <person name="Soares M.A."/>
        </authorList>
    </citation>
    <scope>NUCLEOTIDE SEQUENCE [LARGE SCALE GENOMIC DNA]</scope>
    <source>
        <strain evidence="4 5">342</strain>
    </source>
</reference>
<keyword evidence="1" id="KW-0472">Membrane</keyword>